<dbReference type="InterPro" id="IPR007553">
    <property type="entry name" value="2-thiour_desulf"/>
</dbReference>
<name>A0ABT1SMZ3_9FIRM</name>
<dbReference type="PROSITE" id="PS51450">
    <property type="entry name" value="LRR"/>
    <property type="match status" value="4"/>
</dbReference>
<dbReference type="RefSeq" id="WP_256198289.1">
    <property type="nucleotide sequence ID" value="NZ_JANGCH010000018.1"/>
</dbReference>
<sequence length="418" mass="47785">MSELIRGVDLEETVYDALAPLFAKGIFRKKIKEKTLAKVTELSLIHADLDHLRFLVYFPQLRLLNISGNQISELSQLKHVPHLETLIVKGNPIVDWSGLRKVAGIKVLDASDTAITWHDLRFLSRLEELYLNRCNLSELMQLECPQLKILSLDHNRLRSLEQIYHYPHLEELYVSDNHLLDASALALLTDLSVLHLEHNLLQQMPDVTKLTQLLYLNVFDNCLLDSLDDWREKLFYVDTLILDEQDIAYFELDDQYDHSKPPIRYVVSSCLMGEPCKYNGKSNANETIIQFLQGKDYVCVCPEQLGGLPTPRPCAEIRDGKIINENKEDVSAAYLLGAQEALRIANEHEANVAIMQARSPSCGKGEIYDGTFSKKLIAGSGLTVRLFERNGLYVWNSDRFVEYLTKQCKIEHQEKAKD</sequence>
<keyword evidence="1" id="KW-0433">Leucine-rich repeat</keyword>
<dbReference type="Pfam" id="PF04463">
    <property type="entry name" value="2-thiour_desulf"/>
    <property type="match status" value="1"/>
</dbReference>
<dbReference type="EMBL" id="JANGCH010000018">
    <property type="protein sequence ID" value="MCQ5122563.1"/>
    <property type="molecule type" value="Genomic_DNA"/>
</dbReference>
<keyword evidence="2" id="KW-0677">Repeat</keyword>
<organism evidence="3 4">
    <name type="scientific">Massilicoli timonensis</name>
    <dbReference type="NCBI Taxonomy" id="2015901"/>
    <lineage>
        <taxon>Bacteria</taxon>
        <taxon>Bacillati</taxon>
        <taxon>Bacillota</taxon>
        <taxon>Erysipelotrichia</taxon>
        <taxon>Erysipelotrichales</taxon>
        <taxon>Erysipelotrichaceae</taxon>
        <taxon>Massilicoli</taxon>
    </lineage>
</organism>
<dbReference type="PANTHER" id="PTHR30087">
    <property type="entry name" value="INNER MEMBRANE PROTEIN"/>
    <property type="match status" value="1"/>
</dbReference>
<keyword evidence="4" id="KW-1185">Reference proteome</keyword>
<accession>A0ABT1SMZ3</accession>
<dbReference type="InterPro" id="IPR032675">
    <property type="entry name" value="LRR_dom_sf"/>
</dbReference>
<protein>
    <submittedName>
        <fullName evidence="3">2-thiouracil desulfurase family protein</fullName>
    </submittedName>
</protein>
<dbReference type="SMART" id="SM00364">
    <property type="entry name" value="LRR_BAC"/>
    <property type="match status" value="4"/>
</dbReference>
<comment type="caution">
    <text evidence="3">The sequence shown here is derived from an EMBL/GenBank/DDBJ whole genome shotgun (WGS) entry which is preliminary data.</text>
</comment>
<dbReference type="Gene3D" id="3.80.10.10">
    <property type="entry name" value="Ribonuclease Inhibitor"/>
    <property type="match status" value="1"/>
</dbReference>
<dbReference type="SUPFAM" id="SSF52058">
    <property type="entry name" value="L domain-like"/>
    <property type="match status" value="1"/>
</dbReference>
<dbReference type="Proteomes" id="UP001524435">
    <property type="component" value="Unassembled WGS sequence"/>
</dbReference>
<proteinExistence type="predicted"/>
<dbReference type="PANTHER" id="PTHR30087:SF1">
    <property type="entry name" value="HYPOTHETICAL CYTOSOLIC PROTEIN"/>
    <property type="match status" value="1"/>
</dbReference>
<dbReference type="InterPro" id="IPR025875">
    <property type="entry name" value="Leu-rich_rpt_4"/>
</dbReference>
<evidence type="ECO:0000256" key="1">
    <source>
        <dbReference type="ARBA" id="ARBA00022614"/>
    </source>
</evidence>
<evidence type="ECO:0000313" key="3">
    <source>
        <dbReference type="EMBL" id="MCQ5122563.1"/>
    </source>
</evidence>
<evidence type="ECO:0000256" key="2">
    <source>
        <dbReference type="ARBA" id="ARBA00022737"/>
    </source>
</evidence>
<dbReference type="InterPro" id="IPR001611">
    <property type="entry name" value="Leu-rich_rpt"/>
</dbReference>
<evidence type="ECO:0000313" key="4">
    <source>
        <dbReference type="Proteomes" id="UP001524435"/>
    </source>
</evidence>
<reference evidence="3 4" key="1">
    <citation type="submission" date="2022-06" db="EMBL/GenBank/DDBJ databases">
        <title>Isolation of gut microbiota from human fecal samples.</title>
        <authorList>
            <person name="Pamer E.G."/>
            <person name="Barat B."/>
            <person name="Waligurski E."/>
            <person name="Medina S."/>
            <person name="Paddock L."/>
            <person name="Mostad J."/>
        </authorList>
    </citation>
    <scope>NUCLEOTIDE SEQUENCE [LARGE SCALE GENOMIC DNA]</scope>
    <source>
        <strain evidence="3 4">DFI.6.1</strain>
    </source>
</reference>
<dbReference type="Pfam" id="PF12799">
    <property type="entry name" value="LRR_4"/>
    <property type="match status" value="1"/>
</dbReference>
<gene>
    <name evidence="3" type="ORF">NE663_09865</name>
</gene>